<dbReference type="EMBL" id="FLQV01001031">
    <property type="protein sequence ID" value="SBS98934.1"/>
    <property type="molecule type" value="Genomic_DNA"/>
</dbReference>
<evidence type="ECO:0008006" key="5">
    <source>
        <dbReference type="Google" id="ProtNLM"/>
    </source>
</evidence>
<dbReference type="EMBL" id="FLQU01000838">
    <property type="protein sequence ID" value="SBS89909.1"/>
    <property type="molecule type" value="Genomic_DNA"/>
</dbReference>
<dbReference type="AlphaFoldDB" id="A0A1A8WD09"/>
<name>A0A1A8WD09_PLAOA</name>
<dbReference type="Proteomes" id="UP000078546">
    <property type="component" value="Unassembled WGS sequence"/>
</dbReference>
<evidence type="ECO:0000313" key="3">
    <source>
        <dbReference type="Proteomes" id="UP000078546"/>
    </source>
</evidence>
<sequence>MKYILTRQIRGNNIRDIPCDPTILNGIFPYFNSISITQPAPESGVHTEISSNSGSGGLREILITHSSFPYGILHDEEHRSSAMP</sequence>
<evidence type="ECO:0000313" key="4">
    <source>
        <dbReference type="Proteomes" id="UP000078560"/>
    </source>
</evidence>
<proteinExistence type="predicted"/>
<gene>
    <name evidence="2" type="ORF">POVCU1_049690</name>
    <name evidence="1" type="ORF">POVCU2_0058560</name>
</gene>
<protein>
    <recommendedName>
        <fullName evidence="5">PIR Superfamily Protein</fullName>
    </recommendedName>
</protein>
<accession>A0A1A8WD09</accession>
<evidence type="ECO:0000313" key="2">
    <source>
        <dbReference type="EMBL" id="SBS98934.1"/>
    </source>
</evidence>
<dbReference type="Proteomes" id="UP000078560">
    <property type="component" value="Unassembled WGS sequence"/>
</dbReference>
<organism evidence="1 4">
    <name type="scientific">Plasmodium ovale curtisi</name>
    <dbReference type="NCBI Taxonomy" id="864141"/>
    <lineage>
        <taxon>Eukaryota</taxon>
        <taxon>Sar</taxon>
        <taxon>Alveolata</taxon>
        <taxon>Apicomplexa</taxon>
        <taxon>Aconoidasida</taxon>
        <taxon>Haemosporida</taxon>
        <taxon>Plasmodiidae</taxon>
        <taxon>Plasmodium</taxon>
        <taxon>Plasmodium (Plasmodium)</taxon>
    </lineage>
</organism>
<reference evidence="3 4" key="2">
    <citation type="submission" date="2016-05" db="EMBL/GenBank/DDBJ databases">
        <authorList>
            <person name="Naeem Raeece"/>
        </authorList>
    </citation>
    <scope>NUCLEOTIDE SEQUENCE [LARGE SCALE GENOMIC DNA]</scope>
</reference>
<reference evidence="1" key="1">
    <citation type="submission" date="2016-05" db="EMBL/GenBank/DDBJ databases">
        <authorList>
            <person name="Lavstsen T."/>
            <person name="Jespersen J.S."/>
        </authorList>
    </citation>
    <scope>NUCLEOTIDE SEQUENCE [LARGE SCALE GENOMIC DNA]</scope>
</reference>
<evidence type="ECO:0000313" key="1">
    <source>
        <dbReference type="EMBL" id="SBS89909.1"/>
    </source>
</evidence>